<evidence type="ECO:0000313" key="7">
    <source>
        <dbReference type="EMBL" id="KPH82270.1"/>
    </source>
</evidence>
<dbReference type="Pfam" id="PF00672">
    <property type="entry name" value="HAMP"/>
    <property type="match status" value="1"/>
</dbReference>
<evidence type="ECO:0000256" key="4">
    <source>
        <dbReference type="SAM" id="Coils"/>
    </source>
</evidence>
<dbReference type="Gene3D" id="6.10.340.10">
    <property type="match status" value="1"/>
</dbReference>
<evidence type="ECO:0000313" key="8">
    <source>
        <dbReference type="Proteomes" id="UP000037822"/>
    </source>
</evidence>
<comment type="caution">
    <text evidence="7">The sequence shown here is derived from an EMBL/GenBank/DDBJ whole genome shotgun (WGS) entry which is preliminary data.</text>
</comment>
<keyword evidence="1 3" id="KW-0807">Transducer</keyword>
<organism evidence="7 8">
    <name type="scientific">Bosea vaviloviae</name>
    <dbReference type="NCBI Taxonomy" id="1526658"/>
    <lineage>
        <taxon>Bacteria</taxon>
        <taxon>Pseudomonadati</taxon>
        <taxon>Pseudomonadota</taxon>
        <taxon>Alphaproteobacteria</taxon>
        <taxon>Hyphomicrobiales</taxon>
        <taxon>Boseaceae</taxon>
        <taxon>Bosea</taxon>
    </lineage>
</organism>
<comment type="similarity">
    <text evidence="2">Belongs to the methyl-accepting chemotaxis (MCP) protein family.</text>
</comment>
<keyword evidence="4" id="KW-0175">Coiled coil</keyword>
<evidence type="ECO:0000256" key="1">
    <source>
        <dbReference type="ARBA" id="ARBA00023224"/>
    </source>
</evidence>
<keyword evidence="8" id="KW-1185">Reference proteome</keyword>
<dbReference type="Pfam" id="PF00015">
    <property type="entry name" value="MCPsignal"/>
    <property type="match status" value="1"/>
</dbReference>
<dbReference type="InterPro" id="IPR004089">
    <property type="entry name" value="MCPsignal_dom"/>
</dbReference>
<dbReference type="PATRIC" id="fig|1526658.3.peg.3359"/>
<dbReference type="InterPro" id="IPR003660">
    <property type="entry name" value="HAMP_dom"/>
</dbReference>
<dbReference type="PROSITE" id="PS50885">
    <property type="entry name" value="HAMP"/>
    <property type="match status" value="1"/>
</dbReference>
<dbReference type="PANTHER" id="PTHR32089">
    <property type="entry name" value="METHYL-ACCEPTING CHEMOTAXIS PROTEIN MCPB"/>
    <property type="match status" value="1"/>
</dbReference>
<dbReference type="AlphaFoldDB" id="A0A0N1F7M1"/>
<protein>
    <recommendedName>
        <fullName evidence="9">Methyl-accepting chemotaxis protein</fullName>
    </recommendedName>
</protein>
<dbReference type="Gene3D" id="1.10.287.950">
    <property type="entry name" value="Methyl-accepting chemotaxis protein"/>
    <property type="match status" value="1"/>
</dbReference>
<name>A0A0N1F7M1_9HYPH</name>
<reference evidence="7 8" key="1">
    <citation type="submission" date="2015-07" db="EMBL/GenBank/DDBJ databases">
        <title>Whole genome sequencing of Bosea vaviloviae isolated from cave pool.</title>
        <authorList>
            <person name="Tan N.E.H."/>
            <person name="Lee Y.P."/>
            <person name="Gan H.M."/>
            <person name="Barton H."/>
            <person name="Savka M.A."/>
        </authorList>
    </citation>
    <scope>NUCLEOTIDE SEQUENCE [LARGE SCALE GENOMIC DNA]</scope>
    <source>
        <strain evidence="7 8">SD260</strain>
    </source>
</reference>
<feature type="domain" description="HAMP" evidence="6">
    <location>
        <begin position="346"/>
        <end position="399"/>
    </location>
</feature>
<evidence type="ECO:0008006" key="9">
    <source>
        <dbReference type="Google" id="ProtNLM"/>
    </source>
</evidence>
<gene>
    <name evidence="7" type="ORF">AE618_05090</name>
</gene>
<evidence type="ECO:0000256" key="2">
    <source>
        <dbReference type="ARBA" id="ARBA00029447"/>
    </source>
</evidence>
<feature type="coiled-coil region" evidence="4">
    <location>
        <begin position="385"/>
        <end position="416"/>
    </location>
</feature>
<feature type="domain" description="Methyl-accepting transducer" evidence="5">
    <location>
        <begin position="441"/>
        <end position="677"/>
    </location>
</feature>
<dbReference type="SMART" id="SM00304">
    <property type="entry name" value="HAMP"/>
    <property type="match status" value="1"/>
</dbReference>
<dbReference type="Proteomes" id="UP000037822">
    <property type="component" value="Unassembled WGS sequence"/>
</dbReference>
<sequence>MLLLACLAVLAVGLSGYRAVTIWAEEAVRERLGVLADGRARALERRWQRLGAELSVQARSAYQVSSLDEIRGWMELPDERRAILGHFQGDGAFDRAERPQRSGAGQSHGYLQRHEAMHDTYLAALREFDYADIYLVSPKGRVVYSVTKGPEFGRLVTEPDLVDTGFAKVVAAAATASDDMPVILDFAPYDLVGGEPRAFLAQRFYNPTSREPVGTIVVSVSTAFIDNTLASIAGMSHGIMTYVVGVDGFMRSDPAARRAGTAPAGTLDRSRLAEAGGALLKLTSRDGERLVAAGREIKVGDGAWLLWLSEPESAAFAVVNKLDRAIIIGGLSVLGPLLLVALLLGLSVAQPIAGLAEALAGIAAGRTDQRIPAENRRDEIGAIAAAVSRIRANMLKDEAERLREREEREREAGTQRTILLADLASDLERSILGVTAAVSAAAEQLSVTAQELSSGARQTQANACTVHSSASRAVASIRSIEGAVQELRLAIDQLDDDVQSSDMSARSAKDHADQMGAVVDQLAAGAARVSDVIGLISEIAAQTNLLALNATIEAARAGEAGRGFAVVASEVKGLSGQTARAIDDISRQIGTMNQATTATVEAITGIRDMIGDLSEAVRRSAETMRRQHGVTHAIVSDVGMATSEFSRIGEATSLVSTASQQTSDAAEAVSRASSELTQLAHSLKSRVADFIVQVRAA</sequence>
<accession>A0A0N1F7M1</accession>
<dbReference type="PROSITE" id="PS50111">
    <property type="entry name" value="CHEMOTAXIS_TRANSDUC_2"/>
    <property type="match status" value="1"/>
</dbReference>
<dbReference type="EMBL" id="LGSZ01000022">
    <property type="protein sequence ID" value="KPH82270.1"/>
    <property type="molecule type" value="Genomic_DNA"/>
</dbReference>
<dbReference type="PANTHER" id="PTHR32089:SF112">
    <property type="entry name" value="LYSOZYME-LIKE PROTEIN-RELATED"/>
    <property type="match status" value="1"/>
</dbReference>
<evidence type="ECO:0000259" key="6">
    <source>
        <dbReference type="PROSITE" id="PS50885"/>
    </source>
</evidence>
<dbReference type="GO" id="GO:0016020">
    <property type="term" value="C:membrane"/>
    <property type="evidence" value="ECO:0007669"/>
    <property type="project" value="InterPro"/>
</dbReference>
<dbReference type="SMART" id="SM00283">
    <property type="entry name" value="MA"/>
    <property type="match status" value="1"/>
</dbReference>
<dbReference type="GO" id="GO:0007165">
    <property type="term" value="P:signal transduction"/>
    <property type="evidence" value="ECO:0007669"/>
    <property type="project" value="UniProtKB-KW"/>
</dbReference>
<proteinExistence type="inferred from homology"/>
<evidence type="ECO:0000256" key="3">
    <source>
        <dbReference type="PROSITE-ProRule" id="PRU00284"/>
    </source>
</evidence>
<evidence type="ECO:0000259" key="5">
    <source>
        <dbReference type="PROSITE" id="PS50111"/>
    </source>
</evidence>
<dbReference type="CDD" id="cd06225">
    <property type="entry name" value="HAMP"/>
    <property type="match status" value="1"/>
</dbReference>
<dbReference type="SUPFAM" id="SSF58104">
    <property type="entry name" value="Methyl-accepting chemotaxis protein (MCP) signaling domain"/>
    <property type="match status" value="1"/>
</dbReference>